<dbReference type="PANTHER" id="PTHR46601">
    <property type="entry name" value="ULP_PROTEASE DOMAIN-CONTAINING PROTEIN"/>
    <property type="match status" value="1"/>
</dbReference>
<feature type="region of interest" description="Disordered" evidence="1">
    <location>
        <begin position="1"/>
        <end position="28"/>
    </location>
</feature>
<comment type="caution">
    <text evidence="2">The sequence shown here is derived from an EMBL/GenBank/DDBJ whole genome shotgun (WGS) entry which is preliminary data.</text>
</comment>
<dbReference type="Proteomes" id="UP001347796">
    <property type="component" value="Unassembled WGS sequence"/>
</dbReference>
<accession>A0AAN8JY78</accession>
<reference evidence="2 3" key="1">
    <citation type="submission" date="2024-01" db="EMBL/GenBank/DDBJ databases">
        <title>The genome of the rayed Mediterranean limpet Patella caerulea (Linnaeus, 1758).</title>
        <authorList>
            <person name="Anh-Thu Weber A."/>
            <person name="Halstead-Nussloch G."/>
        </authorList>
    </citation>
    <scope>NUCLEOTIDE SEQUENCE [LARGE SCALE GENOMIC DNA]</scope>
    <source>
        <strain evidence="2">AATW-2023a</strain>
        <tissue evidence="2">Whole specimen</tissue>
    </source>
</reference>
<keyword evidence="3" id="KW-1185">Reference proteome</keyword>
<dbReference type="EMBL" id="JAZGQO010000006">
    <property type="protein sequence ID" value="KAK6184250.1"/>
    <property type="molecule type" value="Genomic_DNA"/>
</dbReference>
<name>A0AAN8JY78_PATCE</name>
<organism evidence="2 3">
    <name type="scientific">Patella caerulea</name>
    <name type="common">Rayed Mediterranean limpet</name>
    <dbReference type="NCBI Taxonomy" id="87958"/>
    <lineage>
        <taxon>Eukaryota</taxon>
        <taxon>Metazoa</taxon>
        <taxon>Spiralia</taxon>
        <taxon>Lophotrochozoa</taxon>
        <taxon>Mollusca</taxon>
        <taxon>Gastropoda</taxon>
        <taxon>Patellogastropoda</taxon>
        <taxon>Patelloidea</taxon>
        <taxon>Patellidae</taxon>
        <taxon>Patella</taxon>
    </lineage>
</organism>
<proteinExistence type="predicted"/>
<protein>
    <submittedName>
        <fullName evidence="2">Uncharacterized protein</fullName>
    </submittedName>
</protein>
<evidence type="ECO:0000313" key="3">
    <source>
        <dbReference type="Proteomes" id="UP001347796"/>
    </source>
</evidence>
<evidence type="ECO:0000313" key="2">
    <source>
        <dbReference type="EMBL" id="KAK6184250.1"/>
    </source>
</evidence>
<evidence type="ECO:0000256" key="1">
    <source>
        <dbReference type="SAM" id="MobiDB-lite"/>
    </source>
</evidence>
<dbReference type="AlphaFoldDB" id="A0AAN8JY78"/>
<gene>
    <name evidence="2" type="ORF">SNE40_006756</name>
</gene>
<sequence>MQKVTSLNRRKTLSSKDMRTPKKTKLKQRSERLKADVITFLSRDDNSRILAGKNDAVKVGRNREQKRVLNDYLYNLHIKYRAESNYTISLASFCRLLPKHITLVNFASRSICLCVKHQNFSFKLRTLKNLGLSTVTSPDSFVEIYKDDKDKMEEMLQGIVDGIVKYQQWKRVKLPNGKERMRIVETQLQKNEFTSKMKEEFDAFVTHVERVTQQYKSVKEMKDLLPDNHVLVQMDFSENYNCQPMEEIQSAYWNASMVTLHPTIVYYKADSSLCHKSLVFVSEVLHHNASMVSAIVNNVVSIAKEYVPSVKQVHFLDRFTVIPI</sequence>
<dbReference type="PANTHER" id="PTHR46601:SF1">
    <property type="entry name" value="ADF-H DOMAIN-CONTAINING PROTEIN"/>
    <property type="match status" value="1"/>
</dbReference>